<accession>A0ABS4FU70</accession>
<dbReference type="Pfam" id="PF12724">
    <property type="entry name" value="Flavodoxin_5"/>
    <property type="match status" value="1"/>
</dbReference>
<evidence type="ECO:0000313" key="3">
    <source>
        <dbReference type="Proteomes" id="UP001519272"/>
    </source>
</evidence>
<dbReference type="InterPro" id="IPR026816">
    <property type="entry name" value="Flavodoxin_dom"/>
</dbReference>
<reference evidence="2 3" key="1">
    <citation type="submission" date="2021-03" db="EMBL/GenBank/DDBJ databases">
        <title>Genomic Encyclopedia of Type Strains, Phase IV (KMG-IV): sequencing the most valuable type-strain genomes for metagenomic binning, comparative biology and taxonomic classification.</title>
        <authorList>
            <person name="Goeker M."/>
        </authorList>
    </citation>
    <scope>NUCLEOTIDE SEQUENCE [LARGE SCALE GENOMIC DNA]</scope>
    <source>
        <strain evidence="2 3">DSM 14349</strain>
    </source>
</reference>
<dbReference type="PANTHER" id="PTHR38030">
    <property type="entry name" value="PROTOPORPHYRINOGEN IX DEHYDROGENASE [MENAQUINONE]"/>
    <property type="match status" value="1"/>
</dbReference>
<dbReference type="InterPro" id="IPR029039">
    <property type="entry name" value="Flavoprotein-like_sf"/>
</dbReference>
<feature type="domain" description="Flavodoxin" evidence="1">
    <location>
        <begin position="4"/>
        <end position="141"/>
    </location>
</feature>
<protein>
    <submittedName>
        <fullName evidence="2">Menaquinone-dependent protoporphyrinogen IX oxidase</fullName>
    </submittedName>
</protein>
<name>A0ABS4FU70_9BACL</name>
<keyword evidence="3" id="KW-1185">Reference proteome</keyword>
<dbReference type="Proteomes" id="UP001519272">
    <property type="component" value="Unassembled WGS sequence"/>
</dbReference>
<evidence type="ECO:0000259" key="1">
    <source>
        <dbReference type="Pfam" id="PF12724"/>
    </source>
</evidence>
<gene>
    <name evidence="2" type="ORF">J2Z32_002775</name>
</gene>
<comment type="caution">
    <text evidence="2">The sequence shown here is derived from an EMBL/GenBank/DDBJ whole genome shotgun (WGS) entry which is preliminary data.</text>
</comment>
<dbReference type="Gene3D" id="3.40.50.360">
    <property type="match status" value="1"/>
</dbReference>
<organism evidence="2 3">
    <name type="scientific">Paenibacillus turicensis</name>
    <dbReference type="NCBI Taxonomy" id="160487"/>
    <lineage>
        <taxon>Bacteria</taxon>
        <taxon>Bacillati</taxon>
        <taxon>Bacillota</taxon>
        <taxon>Bacilli</taxon>
        <taxon>Bacillales</taxon>
        <taxon>Paenibacillaceae</taxon>
        <taxon>Paenibacillus</taxon>
    </lineage>
</organism>
<dbReference type="PANTHER" id="PTHR38030:SF2">
    <property type="entry name" value="PROTOPORPHYRINOGEN IX DEHYDROGENASE [QUINONE]"/>
    <property type="match status" value="1"/>
</dbReference>
<proteinExistence type="predicted"/>
<dbReference type="SUPFAM" id="SSF52218">
    <property type="entry name" value="Flavoproteins"/>
    <property type="match status" value="1"/>
</dbReference>
<sequence>MSKMIVYASRYGTSREYAVKIAEEKGYPLCSYNEIQDNIKQYDEIIFIAPVYAGKIYALDKFLKENNKLGEVKLTLVIVGVYNPNRENNTSNINKLVSEMLKKSKFKLQAIHHLHGKLKVDKLSFMHKMLIKALYRKAKKSPADQLSDNDRDIVAAYEQTNKLDSSDSAQLDKVLVNL</sequence>
<evidence type="ECO:0000313" key="2">
    <source>
        <dbReference type="EMBL" id="MBP1906126.1"/>
    </source>
</evidence>
<dbReference type="EMBL" id="JAGGKG010000013">
    <property type="protein sequence ID" value="MBP1906126.1"/>
    <property type="molecule type" value="Genomic_DNA"/>
</dbReference>
<dbReference type="InterPro" id="IPR052200">
    <property type="entry name" value="Protoporphyrinogen_IX_DH"/>
</dbReference>